<dbReference type="STRING" id="1399860.A0A2C5YCR0"/>
<dbReference type="Proteomes" id="UP000226192">
    <property type="component" value="Unassembled WGS sequence"/>
</dbReference>
<gene>
    <name evidence="3" type="ORF">CDD81_4102</name>
</gene>
<dbReference type="PANTHER" id="PTHR33112">
    <property type="entry name" value="DOMAIN PROTEIN, PUTATIVE-RELATED"/>
    <property type="match status" value="1"/>
</dbReference>
<dbReference type="Pfam" id="PF06985">
    <property type="entry name" value="HET"/>
    <property type="match status" value="1"/>
</dbReference>
<evidence type="ECO:0000313" key="3">
    <source>
        <dbReference type="EMBL" id="PHH64661.1"/>
    </source>
</evidence>
<proteinExistence type="predicted"/>
<evidence type="ECO:0000256" key="1">
    <source>
        <dbReference type="SAM" id="MobiDB-lite"/>
    </source>
</evidence>
<reference evidence="3 4" key="1">
    <citation type="submission" date="2017-06" db="EMBL/GenBank/DDBJ databases">
        <title>Ant-infecting Ophiocordyceps genomes reveal a high diversity of potential behavioral manipulation genes and a possible major role for enterotoxins.</title>
        <authorList>
            <person name="De Bekker C."/>
            <person name="Evans H.C."/>
            <person name="Brachmann A."/>
            <person name="Hughes D.P."/>
        </authorList>
    </citation>
    <scope>NUCLEOTIDE SEQUENCE [LARGE SCALE GENOMIC DNA]</scope>
    <source>
        <strain evidence="3 4">Map64</strain>
    </source>
</reference>
<dbReference type="AlphaFoldDB" id="A0A2C5YCR0"/>
<accession>A0A2C5YCR0</accession>
<name>A0A2C5YCR0_9HYPO</name>
<dbReference type="OrthoDB" id="2975793at2759"/>
<evidence type="ECO:0000313" key="4">
    <source>
        <dbReference type="Proteomes" id="UP000226192"/>
    </source>
</evidence>
<dbReference type="InterPro" id="IPR010730">
    <property type="entry name" value="HET"/>
</dbReference>
<feature type="region of interest" description="Disordered" evidence="1">
    <location>
        <begin position="1"/>
        <end position="27"/>
    </location>
</feature>
<dbReference type="EMBL" id="NJET01000027">
    <property type="protein sequence ID" value="PHH64661.1"/>
    <property type="molecule type" value="Genomic_DNA"/>
</dbReference>
<feature type="domain" description="Heterokaryon incompatibility" evidence="2">
    <location>
        <begin position="111"/>
        <end position="250"/>
    </location>
</feature>
<comment type="caution">
    <text evidence="3">The sequence shown here is derived from an EMBL/GenBank/DDBJ whole genome shotgun (WGS) entry which is preliminary data.</text>
</comment>
<organism evidence="3 4">
    <name type="scientific">Ophiocordyceps australis</name>
    <dbReference type="NCBI Taxonomy" id="1399860"/>
    <lineage>
        <taxon>Eukaryota</taxon>
        <taxon>Fungi</taxon>
        <taxon>Dikarya</taxon>
        <taxon>Ascomycota</taxon>
        <taxon>Pezizomycotina</taxon>
        <taxon>Sordariomycetes</taxon>
        <taxon>Hypocreomycetidae</taxon>
        <taxon>Hypocreales</taxon>
        <taxon>Ophiocordycipitaceae</taxon>
        <taxon>Ophiocordyceps</taxon>
    </lineage>
</organism>
<keyword evidence="4" id="KW-1185">Reference proteome</keyword>
<sequence>MPASPRLDDGYANGLDHDGRGKPPRSKRLSITQRLRDTLSHVGRHSSATAAAPPAKQSPIPRIRLWLDACNAHHGRHCSGQADDDIATWRPVRLIDAVDRCLVLAKPTDRYTALSYVWGTERARDGPDAAAQLLSSNAQDWQLGLPDKGIPRTMLDAIWLSKKLGVRYIWIDRLCIMHDDAADRADHVQHMAYLFANAYLTIVAAHGDVNTGLLALDPRRLARSPRAGSPDHADLLAASKWQTRAWTMQELLYARRAVFCFEEAVTWECHCQLWQASTSPSVVRSKRNECTSRQSLAAHAFEHAPWPDMDEYARIVMDYSARKLTLVDDSLAALEGTMYVLSTIFDGGFVYAMPAMFLDIALLWRPQATIRRRAFSHPPFLPSWSWLGWWFDGIPVDVLLWRAACDYVEAALPAQRSHHARRFQPSHSFRIRPVVTWYLTDRTNTMPVATSGLHHRDLRLRRSSAAPLPPGWSRAGSHFQHHSDHSTLFKYPIPVQDLPQDPDYLPRPPPPPPPGPLLSFKTTCAFFDVDYAISMVVKDKPNPPLAVGNIWSTAGKWIGELRAHDAWLGVQSSNYDGQEKLEFIAISIAMERRASYVFSLDRFEENMDKDEIVEFVNVLWIERIAGIAYRRGLGHVLLEAWEAQAGNEVDILLG</sequence>
<dbReference type="PANTHER" id="PTHR33112:SF16">
    <property type="entry name" value="HETEROKARYON INCOMPATIBILITY DOMAIN-CONTAINING PROTEIN"/>
    <property type="match status" value="1"/>
</dbReference>
<protein>
    <recommendedName>
        <fullName evidence="2">Heterokaryon incompatibility domain-containing protein</fullName>
    </recommendedName>
</protein>
<evidence type="ECO:0000259" key="2">
    <source>
        <dbReference type="Pfam" id="PF06985"/>
    </source>
</evidence>